<sequence length="355" mass="34601">MTESQSPQDGSFAAPRNGVPAGTEPYSGSYLDSPVETEADTATTSTAGYQGGASGSGSHSGSGTVDAAKQEAAGVASTAKDAAGGVVDTAKGEAANVAQEVKLNARQLLTQTKGELTDQAATQQQRVAEGLRSISDELSTMAGASNNGGVAADLVQQAADRSSSVAQWLENRDPGSLLNEVKSFARRRPGAFLLLAAGAGVLAGRLGRGMADNAAAESAGATATSAPRAEYYPSSGGAVPPPAVDLPGPDATTASYGTTPTTGYGTTAGVTAAGGAAGAAGYGAGTSGLEPGAEGYSADGYRADGYEAGGYDAGTTGGLEGSTAAYPETDGGTKAQGDPLAGPLDPDDPSYGGSR</sequence>
<feature type="region of interest" description="Disordered" evidence="1">
    <location>
        <begin position="1"/>
        <end position="82"/>
    </location>
</feature>
<evidence type="ECO:0000313" key="2">
    <source>
        <dbReference type="EMBL" id="UYV97771.1"/>
    </source>
</evidence>
<feature type="compositionally biased region" description="Gly residues" evidence="1">
    <location>
        <begin position="307"/>
        <end position="320"/>
    </location>
</feature>
<proteinExistence type="predicted"/>
<reference evidence="2" key="1">
    <citation type="submission" date="2022-07" db="EMBL/GenBank/DDBJ databases">
        <authorList>
            <person name="Wu T."/>
        </authorList>
    </citation>
    <scope>NUCLEOTIDE SEQUENCE</scope>
    <source>
        <strain evidence="2">SD-1</strain>
    </source>
</reference>
<gene>
    <name evidence="2" type="ORF">NL394_00500</name>
</gene>
<protein>
    <submittedName>
        <fullName evidence="2">Uncharacterized protein</fullName>
    </submittedName>
</protein>
<dbReference type="RefSeq" id="WP_069696646.1">
    <property type="nucleotide sequence ID" value="NZ_CP043010.1"/>
</dbReference>
<name>A0AAX3EIT6_PAEUR</name>
<evidence type="ECO:0000313" key="3">
    <source>
        <dbReference type="Proteomes" id="UP001163293"/>
    </source>
</evidence>
<feature type="region of interest" description="Disordered" evidence="1">
    <location>
        <begin position="295"/>
        <end position="355"/>
    </location>
</feature>
<evidence type="ECO:0000256" key="1">
    <source>
        <dbReference type="SAM" id="MobiDB-lite"/>
    </source>
</evidence>
<dbReference type="Proteomes" id="UP001163293">
    <property type="component" value="Chromosome"/>
</dbReference>
<feature type="region of interest" description="Disordered" evidence="1">
    <location>
        <begin position="219"/>
        <end position="258"/>
    </location>
</feature>
<dbReference type="EMBL" id="CP101185">
    <property type="protein sequence ID" value="UYV97771.1"/>
    <property type="molecule type" value="Genomic_DNA"/>
</dbReference>
<dbReference type="AlphaFoldDB" id="A0AAX3EIT6"/>
<feature type="compositionally biased region" description="Gly residues" evidence="1">
    <location>
        <begin position="49"/>
        <end position="60"/>
    </location>
</feature>
<organism evidence="2 3">
    <name type="scientific">Paenarthrobacter ureafaciens</name>
    <dbReference type="NCBI Taxonomy" id="37931"/>
    <lineage>
        <taxon>Bacteria</taxon>
        <taxon>Bacillati</taxon>
        <taxon>Actinomycetota</taxon>
        <taxon>Actinomycetes</taxon>
        <taxon>Micrococcales</taxon>
        <taxon>Micrococcaceae</taxon>
        <taxon>Paenarthrobacter</taxon>
    </lineage>
</organism>
<accession>A0AAX3EIT6</accession>
<keyword evidence="3" id="KW-1185">Reference proteome</keyword>